<evidence type="ECO:0000313" key="1">
    <source>
        <dbReference type="EMBL" id="JAD20357.1"/>
    </source>
</evidence>
<protein>
    <submittedName>
        <fullName evidence="1">Uncharacterized protein</fullName>
    </submittedName>
</protein>
<reference evidence="1" key="2">
    <citation type="journal article" date="2015" name="Data Brief">
        <title>Shoot transcriptome of the giant reed, Arundo donax.</title>
        <authorList>
            <person name="Barrero R.A."/>
            <person name="Guerrero F.D."/>
            <person name="Moolhuijzen P."/>
            <person name="Goolsby J.A."/>
            <person name="Tidwell J."/>
            <person name="Bellgard S.E."/>
            <person name="Bellgard M.I."/>
        </authorList>
    </citation>
    <scope>NUCLEOTIDE SEQUENCE</scope>
    <source>
        <tissue evidence="1">Shoot tissue taken approximately 20 cm above the soil surface</tissue>
    </source>
</reference>
<dbReference type="EMBL" id="GBRH01277538">
    <property type="protein sequence ID" value="JAD20357.1"/>
    <property type="molecule type" value="Transcribed_RNA"/>
</dbReference>
<accession>A0A0A8YAD9</accession>
<proteinExistence type="predicted"/>
<sequence length="37" mass="4319">MLFEKPCINQPCTDVSFCKFLPWFRSRALTIGMVLLL</sequence>
<reference evidence="1" key="1">
    <citation type="submission" date="2014-09" db="EMBL/GenBank/DDBJ databases">
        <authorList>
            <person name="Magalhaes I.L.F."/>
            <person name="Oliveira U."/>
            <person name="Santos F.R."/>
            <person name="Vidigal T.H.D.A."/>
            <person name="Brescovit A.D."/>
            <person name="Santos A.J."/>
        </authorList>
    </citation>
    <scope>NUCLEOTIDE SEQUENCE</scope>
    <source>
        <tissue evidence="1">Shoot tissue taken approximately 20 cm above the soil surface</tissue>
    </source>
</reference>
<name>A0A0A8YAD9_ARUDO</name>
<organism evidence="1">
    <name type="scientific">Arundo donax</name>
    <name type="common">Giant reed</name>
    <name type="synonym">Donax arundinaceus</name>
    <dbReference type="NCBI Taxonomy" id="35708"/>
    <lineage>
        <taxon>Eukaryota</taxon>
        <taxon>Viridiplantae</taxon>
        <taxon>Streptophyta</taxon>
        <taxon>Embryophyta</taxon>
        <taxon>Tracheophyta</taxon>
        <taxon>Spermatophyta</taxon>
        <taxon>Magnoliopsida</taxon>
        <taxon>Liliopsida</taxon>
        <taxon>Poales</taxon>
        <taxon>Poaceae</taxon>
        <taxon>PACMAD clade</taxon>
        <taxon>Arundinoideae</taxon>
        <taxon>Arundineae</taxon>
        <taxon>Arundo</taxon>
    </lineage>
</organism>
<dbReference type="AlphaFoldDB" id="A0A0A8YAD9"/>